<evidence type="ECO:0000313" key="12">
    <source>
        <dbReference type="Proteomes" id="UP001154265"/>
    </source>
</evidence>
<dbReference type="EMBL" id="JAKKUT010000008">
    <property type="protein sequence ID" value="MDG2992152.1"/>
    <property type="molecule type" value="Genomic_DNA"/>
</dbReference>
<name>A0ABT6F2Z5_9SYNE</name>
<dbReference type="CDD" id="cd00609">
    <property type="entry name" value="AAT_like"/>
    <property type="match status" value="1"/>
</dbReference>
<feature type="domain" description="Aminotransferase class I/classII large" evidence="10">
    <location>
        <begin position="22"/>
        <end position="350"/>
    </location>
</feature>
<evidence type="ECO:0000256" key="1">
    <source>
        <dbReference type="ARBA" id="ARBA00001933"/>
    </source>
</evidence>
<dbReference type="InterPro" id="IPR004839">
    <property type="entry name" value="Aminotransferase_I/II_large"/>
</dbReference>
<reference evidence="11" key="1">
    <citation type="journal article" date="2022" name="Genome Biol. Evol.">
        <title>A New Gene Family Diagnostic for Intracellular Biomineralization of Amorphous Ca Carbonates by Cyanobacteria.</title>
        <authorList>
            <person name="Benzerara K."/>
            <person name="Duprat E."/>
            <person name="Bitard-Feildel T."/>
            <person name="Caumes G."/>
            <person name="Cassier-Chauvat C."/>
            <person name="Chauvat F."/>
            <person name="Dezi M."/>
            <person name="Diop S.I."/>
            <person name="Gaschignard G."/>
            <person name="Gorgen S."/>
            <person name="Gugger M."/>
            <person name="Lopez-Garcia P."/>
            <person name="Millet M."/>
            <person name="Skouri-Panet F."/>
            <person name="Moreira D."/>
            <person name="Callebaut I."/>
        </authorList>
    </citation>
    <scope>NUCLEOTIDE SEQUENCE</scope>
    <source>
        <strain evidence="11">G9</strain>
    </source>
</reference>
<evidence type="ECO:0000259" key="10">
    <source>
        <dbReference type="Pfam" id="PF00155"/>
    </source>
</evidence>
<evidence type="ECO:0000256" key="6">
    <source>
        <dbReference type="ARBA" id="ARBA00022898"/>
    </source>
</evidence>
<evidence type="ECO:0000256" key="4">
    <source>
        <dbReference type="ARBA" id="ARBA00012285"/>
    </source>
</evidence>
<proteinExistence type="predicted"/>
<reference evidence="11" key="2">
    <citation type="submission" date="2022-01" db="EMBL/GenBank/DDBJ databases">
        <authorList>
            <person name="Zivanovic Y."/>
            <person name="Moreira D."/>
            <person name="Lopez-Garcia P."/>
        </authorList>
    </citation>
    <scope>NUCLEOTIDE SEQUENCE</scope>
    <source>
        <strain evidence="11">G9</strain>
    </source>
</reference>
<evidence type="ECO:0000256" key="2">
    <source>
        <dbReference type="ARBA" id="ARBA00003444"/>
    </source>
</evidence>
<dbReference type="InterPro" id="IPR005860">
    <property type="entry name" value="CobD"/>
</dbReference>
<dbReference type="GO" id="GO:0048472">
    <property type="term" value="F:threonine-phosphate decarboxylase activity"/>
    <property type="evidence" value="ECO:0007669"/>
    <property type="project" value="UniProtKB-EC"/>
</dbReference>
<keyword evidence="7 11" id="KW-0456">Lyase</keyword>
<keyword evidence="12" id="KW-1185">Reference proteome</keyword>
<dbReference type="PANTHER" id="PTHR42885">
    <property type="entry name" value="HISTIDINOL-PHOSPHATE AMINOTRANSFERASE-RELATED"/>
    <property type="match status" value="1"/>
</dbReference>
<dbReference type="InterPro" id="IPR015422">
    <property type="entry name" value="PyrdxlP-dep_Trfase_small"/>
</dbReference>
<dbReference type="Gene3D" id="3.90.1150.10">
    <property type="entry name" value="Aspartate Aminotransferase, domain 1"/>
    <property type="match status" value="1"/>
</dbReference>
<comment type="caution">
    <text evidence="11">The sequence shown here is derived from an EMBL/GenBank/DDBJ whole genome shotgun (WGS) entry which is preliminary data.</text>
</comment>
<dbReference type="Proteomes" id="UP001154265">
    <property type="component" value="Unassembled WGS sequence"/>
</dbReference>
<accession>A0ABT6F2Z5</accession>
<evidence type="ECO:0000256" key="9">
    <source>
        <dbReference type="ARBA" id="ARBA00048531"/>
    </source>
</evidence>
<dbReference type="PANTHER" id="PTHR42885:SF1">
    <property type="entry name" value="THREONINE-PHOSPHATE DECARBOXYLASE"/>
    <property type="match status" value="1"/>
</dbReference>
<comment type="function">
    <text evidence="2">Decarboxylates L-threonine-O-3-phosphate to yield (R)-1-amino-2-propanol O-2-phosphate, the precursor for the linkage between the nucleotide loop and the corrin ring in cobalamin.</text>
</comment>
<evidence type="ECO:0000313" key="11">
    <source>
        <dbReference type="EMBL" id="MDG2992152.1"/>
    </source>
</evidence>
<sequence length="355" mass="39586">MRPHHGGNLEWAATIAHCATTDILDFSASINPLGPPSEVISALEAALGQLGHYPDPLCTHLRHILSQIHHLDPPWILVGNGSAELLTWAARELGEREQVWLVTPAFSDYGRALAAFGARVSRYPLINSSGQFQPDLQPLVRRLRSPLGVILNSPHNPTGHLWSRSDLIPFLDSGALVVVDEAFMDFLPPERDQTLISLVEEYPNLMILRSLTKFYALAGLRIGYVLTHPDRLARWQAWRDPWAVNSLALVAGVRSLGDRRFQEQTWAWLGSARDHLFAGLSAHGALTPWPSAANFILVESSISTSQLQRDLLTHHRILIRDCLSFPELGDLYFRVAVRSRAENERLLAALDDLLL</sequence>
<dbReference type="InterPro" id="IPR015421">
    <property type="entry name" value="PyrdxlP-dep_Trfase_major"/>
</dbReference>
<dbReference type="Pfam" id="PF00155">
    <property type="entry name" value="Aminotran_1_2"/>
    <property type="match status" value="1"/>
</dbReference>
<dbReference type="InterPro" id="IPR015424">
    <property type="entry name" value="PyrdxlP-dep_Trfase"/>
</dbReference>
<protein>
    <recommendedName>
        <fullName evidence="4">threonine-phosphate decarboxylase</fullName>
        <ecNumber evidence="4">4.1.1.81</ecNumber>
    </recommendedName>
    <alternativeName>
        <fullName evidence="8">L-threonine-O-3-phosphate decarboxylase</fullName>
    </alternativeName>
</protein>
<organism evidence="11 12">
    <name type="scientific">Candidatus Synechococcus calcipolaris G9</name>
    <dbReference type="NCBI Taxonomy" id="1497997"/>
    <lineage>
        <taxon>Bacteria</taxon>
        <taxon>Bacillati</taxon>
        <taxon>Cyanobacteriota</taxon>
        <taxon>Cyanophyceae</taxon>
        <taxon>Synechococcales</taxon>
        <taxon>Synechococcaceae</taxon>
        <taxon>Synechococcus</taxon>
    </lineage>
</organism>
<dbReference type="Gene3D" id="3.40.640.10">
    <property type="entry name" value="Type I PLP-dependent aspartate aminotransferase-like (Major domain)"/>
    <property type="match status" value="1"/>
</dbReference>
<dbReference type="EC" id="4.1.1.81" evidence="4"/>
<dbReference type="PROSITE" id="PS00105">
    <property type="entry name" value="AA_TRANSFER_CLASS_1"/>
    <property type="match status" value="1"/>
</dbReference>
<evidence type="ECO:0000256" key="5">
    <source>
        <dbReference type="ARBA" id="ARBA00022573"/>
    </source>
</evidence>
<evidence type="ECO:0000256" key="7">
    <source>
        <dbReference type="ARBA" id="ARBA00023239"/>
    </source>
</evidence>
<comment type="pathway">
    <text evidence="3">Cofactor biosynthesis; adenosylcobalamin biosynthesis.</text>
</comment>
<evidence type="ECO:0000256" key="3">
    <source>
        <dbReference type="ARBA" id="ARBA00004953"/>
    </source>
</evidence>
<keyword evidence="6" id="KW-0663">Pyridoxal phosphate</keyword>
<dbReference type="RefSeq" id="WP_277868077.1">
    <property type="nucleotide sequence ID" value="NZ_JAKKUT010000008.1"/>
</dbReference>
<keyword evidence="5" id="KW-0169">Cobalamin biosynthesis</keyword>
<dbReference type="SUPFAM" id="SSF53383">
    <property type="entry name" value="PLP-dependent transferases"/>
    <property type="match status" value="1"/>
</dbReference>
<dbReference type="NCBIfam" id="TIGR01140">
    <property type="entry name" value="L_thr_O3P_dcar"/>
    <property type="match status" value="1"/>
</dbReference>
<dbReference type="InterPro" id="IPR004838">
    <property type="entry name" value="NHTrfase_class1_PyrdxlP-BS"/>
</dbReference>
<evidence type="ECO:0000256" key="8">
    <source>
        <dbReference type="ARBA" id="ARBA00029996"/>
    </source>
</evidence>
<gene>
    <name evidence="11" type="primary">cobD</name>
    <name evidence="11" type="ORF">L3556_14610</name>
</gene>
<comment type="cofactor">
    <cofactor evidence="1">
        <name>pyridoxal 5'-phosphate</name>
        <dbReference type="ChEBI" id="CHEBI:597326"/>
    </cofactor>
</comment>
<comment type="catalytic activity">
    <reaction evidence="9">
        <text>O-phospho-L-threonine + H(+) = (R)-1-aminopropan-2-yl phosphate + CO2</text>
        <dbReference type="Rhea" id="RHEA:11492"/>
        <dbReference type="ChEBI" id="CHEBI:15378"/>
        <dbReference type="ChEBI" id="CHEBI:16526"/>
        <dbReference type="ChEBI" id="CHEBI:58563"/>
        <dbReference type="ChEBI" id="CHEBI:58675"/>
        <dbReference type="EC" id="4.1.1.81"/>
    </reaction>
</comment>